<evidence type="ECO:0000313" key="16">
    <source>
        <dbReference type="Proteomes" id="UP001457282"/>
    </source>
</evidence>
<gene>
    <name evidence="15" type="ORF">M0R45_022565</name>
</gene>
<keyword evidence="10" id="KW-1015">Disulfide bond</keyword>
<dbReference type="GO" id="GO:0046872">
    <property type="term" value="F:metal ion binding"/>
    <property type="evidence" value="ECO:0007669"/>
    <property type="project" value="UniProtKB-KW"/>
</dbReference>
<evidence type="ECO:0000256" key="13">
    <source>
        <dbReference type="SAM" id="SignalP"/>
    </source>
</evidence>
<feature type="chain" id="PRO_5043856111" description="Phytocyanin domain-containing protein" evidence="13">
    <location>
        <begin position="24"/>
        <end position="151"/>
    </location>
</feature>
<evidence type="ECO:0000256" key="10">
    <source>
        <dbReference type="ARBA" id="ARBA00023157"/>
    </source>
</evidence>
<dbReference type="FunFam" id="2.60.40.420:FF:000067">
    <property type="entry name" value="Cupredoxin superfamily protein"/>
    <property type="match status" value="1"/>
</dbReference>
<comment type="subcellular location">
    <subcellularLocation>
        <location evidence="1">Membrane</location>
        <topology evidence="1">Single-pass type I membrane protein</topology>
    </subcellularLocation>
</comment>
<evidence type="ECO:0000259" key="14">
    <source>
        <dbReference type="PROSITE" id="PS51485"/>
    </source>
</evidence>
<dbReference type="SUPFAM" id="SSF49503">
    <property type="entry name" value="Cupredoxins"/>
    <property type="match status" value="1"/>
</dbReference>
<evidence type="ECO:0000256" key="12">
    <source>
        <dbReference type="SAM" id="Phobius"/>
    </source>
</evidence>
<reference evidence="15 16" key="1">
    <citation type="journal article" date="2023" name="G3 (Bethesda)">
        <title>A chromosome-length genome assembly and annotation of blackberry (Rubus argutus, cv. 'Hillquist').</title>
        <authorList>
            <person name="Bruna T."/>
            <person name="Aryal R."/>
            <person name="Dudchenko O."/>
            <person name="Sargent D.J."/>
            <person name="Mead D."/>
            <person name="Buti M."/>
            <person name="Cavallini A."/>
            <person name="Hytonen T."/>
            <person name="Andres J."/>
            <person name="Pham M."/>
            <person name="Weisz D."/>
            <person name="Mascagni F."/>
            <person name="Usai G."/>
            <person name="Natali L."/>
            <person name="Bassil N."/>
            <person name="Fernandez G.E."/>
            <person name="Lomsadze A."/>
            <person name="Armour M."/>
            <person name="Olukolu B."/>
            <person name="Poorten T."/>
            <person name="Britton C."/>
            <person name="Davik J."/>
            <person name="Ashrafi H."/>
            <person name="Aiden E.L."/>
            <person name="Borodovsky M."/>
            <person name="Worthington M."/>
        </authorList>
    </citation>
    <scope>NUCLEOTIDE SEQUENCE [LARGE SCALE GENOMIC DNA]</scope>
    <source>
        <strain evidence="15">PI 553951</strain>
    </source>
</reference>
<evidence type="ECO:0000256" key="1">
    <source>
        <dbReference type="ARBA" id="ARBA00004479"/>
    </source>
</evidence>
<feature type="signal peptide" evidence="13">
    <location>
        <begin position="1"/>
        <end position="23"/>
    </location>
</feature>
<keyword evidence="4" id="KW-0479">Metal-binding</keyword>
<dbReference type="EMBL" id="JBEDUW010000004">
    <property type="protein sequence ID" value="KAK9935462.1"/>
    <property type="molecule type" value="Genomic_DNA"/>
</dbReference>
<evidence type="ECO:0000256" key="7">
    <source>
        <dbReference type="ARBA" id="ARBA00022989"/>
    </source>
</evidence>
<evidence type="ECO:0000256" key="6">
    <source>
        <dbReference type="ARBA" id="ARBA00022982"/>
    </source>
</evidence>
<organism evidence="15 16">
    <name type="scientific">Rubus argutus</name>
    <name type="common">Southern blackberry</name>
    <dbReference type="NCBI Taxonomy" id="59490"/>
    <lineage>
        <taxon>Eukaryota</taxon>
        <taxon>Viridiplantae</taxon>
        <taxon>Streptophyta</taxon>
        <taxon>Embryophyta</taxon>
        <taxon>Tracheophyta</taxon>
        <taxon>Spermatophyta</taxon>
        <taxon>Magnoliopsida</taxon>
        <taxon>eudicotyledons</taxon>
        <taxon>Gunneridae</taxon>
        <taxon>Pentapetalae</taxon>
        <taxon>rosids</taxon>
        <taxon>fabids</taxon>
        <taxon>Rosales</taxon>
        <taxon>Rosaceae</taxon>
        <taxon>Rosoideae</taxon>
        <taxon>Rosoideae incertae sedis</taxon>
        <taxon>Rubus</taxon>
    </lineage>
</organism>
<dbReference type="CDD" id="cd04216">
    <property type="entry name" value="Phytocyanin"/>
    <property type="match status" value="1"/>
</dbReference>
<dbReference type="GO" id="GO:0005886">
    <property type="term" value="C:plasma membrane"/>
    <property type="evidence" value="ECO:0007669"/>
    <property type="project" value="TreeGrafter"/>
</dbReference>
<evidence type="ECO:0000256" key="2">
    <source>
        <dbReference type="ARBA" id="ARBA00022448"/>
    </source>
</evidence>
<keyword evidence="7 12" id="KW-1133">Transmembrane helix</keyword>
<dbReference type="Proteomes" id="UP001457282">
    <property type="component" value="Unassembled WGS sequence"/>
</dbReference>
<keyword evidence="11" id="KW-0325">Glycoprotein</keyword>
<dbReference type="InterPro" id="IPR039391">
    <property type="entry name" value="Phytocyanin-like"/>
</dbReference>
<keyword evidence="16" id="KW-1185">Reference proteome</keyword>
<dbReference type="GO" id="GO:0009610">
    <property type="term" value="P:response to symbiotic fungus"/>
    <property type="evidence" value="ECO:0007669"/>
    <property type="project" value="UniProtKB-ARBA"/>
</dbReference>
<keyword evidence="2" id="KW-0813">Transport</keyword>
<evidence type="ECO:0000256" key="9">
    <source>
        <dbReference type="ARBA" id="ARBA00023136"/>
    </source>
</evidence>
<comment type="caution">
    <text evidence="15">The sequence shown here is derived from an EMBL/GenBank/DDBJ whole genome shotgun (WGS) entry which is preliminary data.</text>
</comment>
<dbReference type="GO" id="GO:0009055">
    <property type="term" value="F:electron transfer activity"/>
    <property type="evidence" value="ECO:0007669"/>
    <property type="project" value="InterPro"/>
</dbReference>
<protein>
    <recommendedName>
        <fullName evidence="14">Phytocyanin domain-containing protein</fullName>
    </recommendedName>
</protein>
<keyword evidence="8" id="KW-0186">Copper</keyword>
<keyword evidence="6" id="KW-0249">Electron transport</keyword>
<dbReference type="Pfam" id="PF02298">
    <property type="entry name" value="Cu_bind_like"/>
    <property type="match status" value="1"/>
</dbReference>
<dbReference type="PROSITE" id="PS51485">
    <property type="entry name" value="PHYTOCYANIN"/>
    <property type="match status" value="1"/>
</dbReference>
<evidence type="ECO:0000256" key="11">
    <source>
        <dbReference type="ARBA" id="ARBA00023180"/>
    </source>
</evidence>
<feature type="transmembrane region" description="Helical" evidence="12">
    <location>
        <begin position="131"/>
        <end position="150"/>
    </location>
</feature>
<dbReference type="AlphaFoldDB" id="A0AAW1XIB3"/>
<dbReference type="Gene3D" id="2.60.40.420">
    <property type="entry name" value="Cupredoxins - blue copper proteins"/>
    <property type="match status" value="1"/>
</dbReference>
<keyword evidence="9 12" id="KW-0472">Membrane</keyword>
<feature type="domain" description="Phytocyanin" evidence="14">
    <location>
        <begin position="24"/>
        <end position="123"/>
    </location>
</feature>
<dbReference type="InterPro" id="IPR008972">
    <property type="entry name" value="Cupredoxin"/>
</dbReference>
<dbReference type="PANTHER" id="PTHR33021">
    <property type="entry name" value="BLUE COPPER PROTEIN"/>
    <property type="match status" value="1"/>
</dbReference>
<proteinExistence type="predicted"/>
<sequence>MGSNKLVTSIAVVLIFLPAIAMAKDITVGDDNGWKLNFDYQAWAKDKVFQVGDTLVFKYQAPNHNVYKVNGTEYQNCTKPTGNVGLTSGNDRIPLQTTGNKWYICGVKDHCAQGMKLSITVADKSSAARGIIFSGYQVFMVAIFAILAIVV</sequence>
<evidence type="ECO:0000313" key="15">
    <source>
        <dbReference type="EMBL" id="KAK9935462.1"/>
    </source>
</evidence>
<evidence type="ECO:0000256" key="5">
    <source>
        <dbReference type="ARBA" id="ARBA00022729"/>
    </source>
</evidence>
<evidence type="ECO:0000256" key="4">
    <source>
        <dbReference type="ARBA" id="ARBA00022723"/>
    </source>
</evidence>
<keyword evidence="5 13" id="KW-0732">Signal</keyword>
<accession>A0AAW1XIB3</accession>
<evidence type="ECO:0000256" key="3">
    <source>
        <dbReference type="ARBA" id="ARBA00022692"/>
    </source>
</evidence>
<name>A0AAW1XIB3_RUBAR</name>
<evidence type="ECO:0000256" key="8">
    <source>
        <dbReference type="ARBA" id="ARBA00023008"/>
    </source>
</evidence>
<dbReference type="InterPro" id="IPR003245">
    <property type="entry name" value="Phytocyanin_dom"/>
</dbReference>
<keyword evidence="3 12" id="KW-0812">Transmembrane</keyword>
<dbReference type="PANTHER" id="PTHR33021:SF533">
    <property type="entry name" value="PHYTOCYANIN DOMAIN-CONTAINING PROTEIN"/>
    <property type="match status" value="1"/>
</dbReference>